<evidence type="ECO:0000256" key="3">
    <source>
        <dbReference type="SAM" id="MobiDB-lite"/>
    </source>
</evidence>
<protein>
    <recommendedName>
        <fullName evidence="4">RRM domain-containing protein</fullName>
    </recommendedName>
</protein>
<dbReference type="OrthoDB" id="346839at2759"/>
<feature type="region of interest" description="Disordered" evidence="3">
    <location>
        <begin position="1"/>
        <end position="49"/>
    </location>
</feature>
<dbReference type="GO" id="GO:0003729">
    <property type="term" value="F:mRNA binding"/>
    <property type="evidence" value="ECO:0007669"/>
    <property type="project" value="TreeGrafter"/>
</dbReference>
<keyword evidence="1 2" id="KW-0694">RNA-binding</keyword>
<comment type="caution">
    <text evidence="5">The sequence shown here is derived from an EMBL/GenBank/DDBJ whole genome shotgun (WGS) entry which is preliminary data.</text>
</comment>
<dbReference type="InterPro" id="IPR035979">
    <property type="entry name" value="RBD_domain_sf"/>
</dbReference>
<sequence>MASSLDMSLDDIIKTTKSSRPRNTGARGARTTGPTRNLRNSRDRKPIQGGVQQYKSTAVAPLHTAVLRQSVPDGSKLQVSNLDHRVTAEDLKLVFSSRVGPLKKCTLMYDQHGKSNGTALVHFTRVGDAAIAMQKFNGVPLDGRPMKIELVVAPGAVQAVLPAARAPRAPAGNPGRAQGPSRGARGGRGRGRGGRSQGGEKKVTKSADQLDAEMNDYMQVDA</sequence>
<dbReference type="InterPro" id="IPR000504">
    <property type="entry name" value="RRM_dom"/>
</dbReference>
<evidence type="ECO:0000256" key="2">
    <source>
        <dbReference type="PROSITE-ProRule" id="PRU00176"/>
    </source>
</evidence>
<dbReference type="InterPro" id="IPR051229">
    <property type="entry name" value="ALYREF_mRNA_export"/>
</dbReference>
<dbReference type="SMART" id="SM01218">
    <property type="entry name" value="FoP_duplication"/>
    <property type="match status" value="1"/>
</dbReference>
<proteinExistence type="predicted"/>
<feature type="compositionally biased region" description="Low complexity" evidence="3">
    <location>
        <begin position="21"/>
        <end position="37"/>
    </location>
</feature>
<evidence type="ECO:0000259" key="4">
    <source>
        <dbReference type="PROSITE" id="PS50102"/>
    </source>
</evidence>
<feature type="region of interest" description="Disordered" evidence="3">
    <location>
        <begin position="165"/>
        <end position="222"/>
    </location>
</feature>
<dbReference type="GO" id="GO:0006406">
    <property type="term" value="P:mRNA export from nucleus"/>
    <property type="evidence" value="ECO:0007669"/>
    <property type="project" value="TreeGrafter"/>
</dbReference>
<reference evidence="5" key="1">
    <citation type="journal article" date="2020" name="Fungal Divers.">
        <title>Resolving the Mortierellaceae phylogeny through synthesis of multi-gene phylogenetics and phylogenomics.</title>
        <authorList>
            <person name="Vandepol N."/>
            <person name="Liber J."/>
            <person name="Desiro A."/>
            <person name="Na H."/>
            <person name="Kennedy M."/>
            <person name="Barry K."/>
            <person name="Grigoriev I.V."/>
            <person name="Miller A.N."/>
            <person name="O'Donnell K."/>
            <person name="Stajich J.E."/>
            <person name="Bonito G."/>
        </authorList>
    </citation>
    <scope>NUCLEOTIDE SEQUENCE</scope>
    <source>
        <strain evidence="5">REB-010B</strain>
    </source>
</reference>
<dbReference type="PANTHER" id="PTHR19965">
    <property type="entry name" value="RNA AND EXPORT FACTOR BINDING PROTEIN"/>
    <property type="match status" value="1"/>
</dbReference>
<dbReference type="PANTHER" id="PTHR19965:SF35">
    <property type="entry name" value="RNA ANNEALING PROTEIN YRA1"/>
    <property type="match status" value="1"/>
</dbReference>
<evidence type="ECO:0000313" key="5">
    <source>
        <dbReference type="EMBL" id="KAG0316637.1"/>
    </source>
</evidence>
<dbReference type="Pfam" id="PF00076">
    <property type="entry name" value="RRM_1"/>
    <property type="match status" value="1"/>
</dbReference>
<keyword evidence="6" id="KW-1185">Reference proteome</keyword>
<evidence type="ECO:0000313" key="6">
    <source>
        <dbReference type="Proteomes" id="UP000738325"/>
    </source>
</evidence>
<dbReference type="GO" id="GO:0005634">
    <property type="term" value="C:nucleus"/>
    <property type="evidence" value="ECO:0007669"/>
    <property type="project" value="TreeGrafter"/>
</dbReference>
<dbReference type="PROSITE" id="PS50102">
    <property type="entry name" value="RRM"/>
    <property type="match status" value="1"/>
</dbReference>
<gene>
    <name evidence="5" type="ORF">BGZ99_006757</name>
</gene>
<organism evidence="5 6">
    <name type="scientific">Dissophora globulifera</name>
    <dbReference type="NCBI Taxonomy" id="979702"/>
    <lineage>
        <taxon>Eukaryota</taxon>
        <taxon>Fungi</taxon>
        <taxon>Fungi incertae sedis</taxon>
        <taxon>Mucoromycota</taxon>
        <taxon>Mortierellomycotina</taxon>
        <taxon>Mortierellomycetes</taxon>
        <taxon>Mortierellales</taxon>
        <taxon>Mortierellaceae</taxon>
        <taxon>Dissophora</taxon>
    </lineage>
</organism>
<dbReference type="EMBL" id="JAAAIP010000467">
    <property type="protein sequence ID" value="KAG0316637.1"/>
    <property type="molecule type" value="Genomic_DNA"/>
</dbReference>
<dbReference type="InterPro" id="IPR025715">
    <property type="entry name" value="FoP_C"/>
</dbReference>
<dbReference type="Proteomes" id="UP000738325">
    <property type="component" value="Unassembled WGS sequence"/>
</dbReference>
<dbReference type="SUPFAM" id="SSF54928">
    <property type="entry name" value="RNA-binding domain, RBD"/>
    <property type="match status" value="1"/>
</dbReference>
<feature type="domain" description="RRM" evidence="4">
    <location>
        <begin position="75"/>
        <end position="153"/>
    </location>
</feature>
<feature type="compositionally biased region" description="Low complexity" evidence="3">
    <location>
        <begin position="165"/>
        <end position="183"/>
    </location>
</feature>
<dbReference type="AlphaFoldDB" id="A0A9P6URY9"/>
<dbReference type="Pfam" id="PF13865">
    <property type="entry name" value="FoP_duplication"/>
    <property type="match status" value="1"/>
</dbReference>
<dbReference type="Gene3D" id="3.30.70.330">
    <property type="match status" value="1"/>
</dbReference>
<dbReference type="InterPro" id="IPR012677">
    <property type="entry name" value="Nucleotide-bd_a/b_plait_sf"/>
</dbReference>
<accession>A0A9P6URY9</accession>
<dbReference type="SMART" id="SM00360">
    <property type="entry name" value="RRM"/>
    <property type="match status" value="1"/>
</dbReference>
<evidence type="ECO:0000256" key="1">
    <source>
        <dbReference type="ARBA" id="ARBA00022884"/>
    </source>
</evidence>
<name>A0A9P6URY9_9FUNG</name>